<dbReference type="KEGG" id="nai:NECAME_18119"/>
<dbReference type="AlphaFoldDB" id="W2TC55"/>
<gene>
    <name evidence="2" type="ORF">NECAME_18119</name>
</gene>
<name>W2TC55_NECAM</name>
<evidence type="ECO:0000313" key="2">
    <source>
        <dbReference type="EMBL" id="ETN79413.1"/>
    </source>
</evidence>
<keyword evidence="3" id="KW-1185">Reference proteome</keyword>
<evidence type="ECO:0000313" key="3">
    <source>
        <dbReference type="Proteomes" id="UP000053676"/>
    </source>
</evidence>
<feature type="non-terminal residue" evidence="2">
    <location>
        <position position="1"/>
    </location>
</feature>
<dbReference type="Proteomes" id="UP000053676">
    <property type="component" value="Unassembled WGS sequence"/>
</dbReference>
<feature type="region of interest" description="Disordered" evidence="1">
    <location>
        <begin position="92"/>
        <end position="125"/>
    </location>
</feature>
<protein>
    <submittedName>
        <fullName evidence="2">Uncharacterized protein</fullName>
    </submittedName>
</protein>
<accession>W2TC55</accession>
<organism evidence="2 3">
    <name type="scientific">Necator americanus</name>
    <name type="common">Human hookworm</name>
    <dbReference type="NCBI Taxonomy" id="51031"/>
    <lineage>
        <taxon>Eukaryota</taxon>
        <taxon>Metazoa</taxon>
        <taxon>Ecdysozoa</taxon>
        <taxon>Nematoda</taxon>
        <taxon>Chromadorea</taxon>
        <taxon>Rhabditida</taxon>
        <taxon>Rhabditina</taxon>
        <taxon>Rhabditomorpha</taxon>
        <taxon>Strongyloidea</taxon>
        <taxon>Ancylostomatidae</taxon>
        <taxon>Bunostominae</taxon>
        <taxon>Necator</taxon>
    </lineage>
</organism>
<sequence>SKQWNSIVISSPLIQVLRSNQIFIRDSLKLFPITHVFPLQIQISLDSTSGSTPTLHSNPHTEIEWSPARVGSMDTVMHKALMHPQFAQRQSMSFDDGDDLSSSSSRRNSSSEKARQTLLAQRRQSNIQVSHSHVYFPSFVR</sequence>
<dbReference type="OrthoDB" id="10536537at2759"/>
<dbReference type="EMBL" id="KI659492">
    <property type="protein sequence ID" value="ETN79413.1"/>
    <property type="molecule type" value="Genomic_DNA"/>
</dbReference>
<reference evidence="3" key="1">
    <citation type="journal article" date="2014" name="Nat. Genet.">
        <title>Genome of the human hookworm Necator americanus.</title>
        <authorList>
            <person name="Tang Y.T."/>
            <person name="Gao X."/>
            <person name="Rosa B.A."/>
            <person name="Abubucker S."/>
            <person name="Hallsworth-Pepin K."/>
            <person name="Martin J."/>
            <person name="Tyagi R."/>
            <person name="Heizer E."/>
            <person name="Zhang X."/>
            <person name="Bhonagiri-Palsikar V."/>
            <person name="Minx P."/>
            <person name="Warren W.C."/>
            <person name="Wang Q."/>
            <person name="Zhan B."/>
            <person name="Hotez P.J."/>
            <person name="Sternberg P.W."/>
            <person name="Dougall A."/>
            <person name="Gaze S.T."/>
            <person name="Mulvenna J."/>
            <person name="Sotillo J."/>
            <person name="Ranganathan S."/>
            <person name="Rabelo E.M."/>
            <person name="Wilson R.K."/>
            <person name="Felgner P.L."/>
            <person name="Bethony J."/>
            <person name="Hawdon J.M."/>
            <person name="Gasser R.B."/>
            <person name="Loukas A."/>
            <person name="Mitreva M."/>
        </authorList>
    </citation>
    <scope>NUCLEOTIDE SEQUENCE [LARGE SCALE GENOMIC DNA]</scope>
</reference>
<proteinExistence type="predicted"/>
<evidence type="ECO:0000256" key="1">
    <source>
        <dbReference type="SAM" id="MobiDB-lite"/>
    </source>
</evidence>